<gene>
    <name evidence="1" type="ORF">CYG68_21085</name>
</gene>
<dbReference type="GO" id="GO:0003677">
    <property type="term" value="F:DNA binding"/>
    <property type="evidence" value="ECO:0007669"/>
    <property type="project" value="InterPro"/>
</dbReference>
<evidence type="ECO:0000313" key="2">
    <source>
        <dbReference type="Proteomes" id="UP000650477"/>
    </source>
</evidence>
<sequence>MHKKQVLAYFGGTSKTAHILGISHSAVCQWTSIVPEKQALKIERLTNGKLKYNSALYQHSSTEKLD</sequence>
<dbReference type="Proteomes" id="UP000650477">
    <property type="component" value="Unassembled WGS sequence"/>
</dbReference>
<evidence type="ECO:0000313" key="1">
    <source>
        <dbReference type="EMBL" id="MBE8614818.1"/>
    </source>
</evidence>
<name>A0A8I0UAN2_MORMO</name>
<protein>
    <recommendedName>
        <fullName evidence="3">DNA-binding transcriptional regulator DicC</fullName>
    </recommendedName>
</protein>
<accession>A0A8I0UAN2</accession>
<dbReference type="EMBL" id="PKLF01000056">
    <property type="protein sequence ID" value="MBE8614818.1"/>
    <property type="molecule type" value="Genomic_DNA"/>
</dbReference>
<dbReference type="Pfam" id="PF14549">
    <property type="entry name" value="P22_Cro"/>
    <property type="match status" value="1"/>
</dbReference>
<evidence type="ECO:0008006" key="3">
    <source>
        <dbReference type="Google" id="ProtNLM"/>
    </source>
</evidence>
<dbReference type="RefSeq" id="WP_193830535.1">
    <property type="nucleotide sequence ID" value="NZ_PKLF01000056.1"/>
</dbReference>
<dbReference type="Gene3D" id="1.10.260.40">
    <property type="entry name" value="lambda repressor-like DNA-binding domains"/>
    <property type="match status" value="1"/>
</dbReference>
<proteinExistence type="predicted"/>
<dbReference type="AlphaFoldDB" id="A0A8I0UAN2"/>
<comment type="caution">
    <text evidence="1">The sequence shown here is derived from an EMBL/GenBank/DDBJ whole genome shotgun (WGS) entry which is preliminary data.</text>
</comment>
<organism evidence="1 2">
    <name type="scientific">Morganella morganii</name>
    <name type="common">Proteus morganii</name>
    <dbReference type="NCBI Taxonomy" id="582"/>
    <lineage>
        <taxon>Bacteria</taxon>
        <taxon>Pseudomonadati</taxon>
        <taxon>Pseudomonadota</taxon>
        <taxon>Gammaproteobacteria</taxon>
        <taxon>Enterobacterales</taxon>
        <taxon>Morganellaceae</taxon>
        <taxon>Morganella</taxon>
    </lineage>
</organism>
<reference evidence="1" key="1">
    <citation type="submission" date="2017-12" db="EMBL/GenBank/DDBJ databases">
        <title>Genome sequencing and analysis.</title>
        <authorList>
            <person name="Huang Y.-T."/>
        </authorList>
    </citation>
    <scope>NUCLEOTIDE SEQUENCE</scope>
    <source>
        <strain evidence="1">VGH116</strain>
    </source>
</reference>
<dbReference type="InterPro" id="IPR010982">
    <property type="entry name" value="Lambda_DNA-bd_dom_sf"/>
</dbReference>
<dbReference type="SUPFAM" id="SSF47413">
    <property type="entry name" value="lambda repressor-like DNA-binding domains"/>
    <property type="match status" value="1"/>
</dbReference>